<accession>A0AAF0Y374</accession>
<evidence type="ECO:0000256" key="1">
    <source>
        <dbReference type="ARBA" id="ARBA00022617"/>
    </source>
</evidence>
<dbReference type="GO" id="GO:0046872">
    <property type="term" value="F:metal ion binding"/>
    <property type="evidence" value="ECO:0007669"/>
    <property type="project" value="UniProtKB-KW"/>
</dbReference>
<sequence>MAISDTKPTPQPPALSVHSPSSHFSFSITAILPTMACPVAHDKQASPPPGHPELTPTPTDTPNGLTTPGFEPNAPASVVPSNEVTLAALLYESGADGRTVDDWPLPEDLDFSRPVSELLRKGTQRAHVAAEHSAGAVALTNGELELQEYIRWLAILWRVYDALERGLDEHATNQTLAPTYNPSLLARAPELAADITYLLPRLPSYVTKPTSPPLKGTEAVPLPPFKLPPFLEEVFVNTPAPLEVYLGRIRDLSRNADLAPRLLAHAYVRYLGDLSGGQVIGARLRKAYGLTGLDGRRFYYFDLLNDTSAAETGEETVGERKKKLNEVKAWYRRGMDEGAGEDEKLKAAEVREANVAFVLNTHLFSLIQPPSDKKLRYFELRDKENERRANLEKPRRTWWRTIQQTVYFFLALLFGLFLTQIAVPFVAPHIAPHYQQHVQPVVDSTIAPWWNDKVSPWWHNHGWPILEKQMAKSRRSFI</sequence>
<dbReference type="Gene3D" id="1.20.910.10">
    <property type="entry name" value="Heme oxygenase-like"/>
    <property type="match status" value="1"/>
</dbReference>
<dbReference type="PANTHER" id="PTHR10720">
    <property type="entry name" value="HEME OXYGENASE"/>
    <property type="match status" value="1"/>
</dbReference>
<keyword evidence="5" id="KW-0472">Membrane</keyword>
<dbReference type="EMBL" id="CP086715">
    <property type="protein sequence ID" value="WOO78572.1"/>
    <property type="molecule type" value="Genomic_DNA"/>
</dbReference>
<evidence type="ECO:0000313" key="7">
    <source>
        <dbReference type="Proteomes" id="UP000827549"/>
    </source>
</evidence>
<proteinExistence type="predicted"/>
<evidence type="ECO:0000256" key="4">
    <source>
        <dbReference type="SAM" id="MobiDB-lite"/>
    </source>
</evidence>
<dbReference type="AlphaFoldDB" id="A0AAF0Y374"/>
<dbReference type="InterPro" id="IPR016053">
    <property type="entry name" value="Haem_Oase-like"/>
</dbReference>
<reference evidence="6" key="1">
    <citation type="submission" date="2023-10" db="EMBL/GenBank/DDBJ databases">
        <authorList>
            <person name="Noh H."/>
        </authorList>
    </citation>
    <scope>NUCLEOTIDE SEQUENCE</scope>
    <source>
        <strain evidence="6">DUCC4014</strain>
    </source>
</reference>
<feature type="region of interest" description="Disordered" evidence="4">
    <location>
        <begin position="1"/>
        <end position="20"/>
    </location>
</feature>
<dbReference type="RefSeq" id="XP_062624604.1">
    <property type="nucleotide sequence ID" value="XM_062768620.1"/>
</dbReference>
<gene>
    <name evidence="6" type="primary">hmox_1</name>
    <name evidence="6" type="ORF">LOC62_02G002118</name>
</gene>
<dbReference type="Proteomes" id="UP000827549">
    <property type="component" value="Chromosome 2"/>
</dbReference>
<dbReference type="Pfam" id="PF01126">
    <property type="entry name" value="Heme_oxygenase"/>
    <property type="match status" value="2"/>
</dbReference>
<keyword evidence="5" id="KW-0812">Transmembrane</keyword>
<keyword evidence="1" id="KW-0349">Heme</keyword>
<name>A0AAF0Y374_9TREE</name>
<evidence type="ECO:0000256" key="5">
    <source>
        <dbReference type="SAM" id="Phobius"/>
    </source>
</evidence>
<keyword evidence="5" id="KW-1133">Transmembrane helix</keyword>
<organism evidence="6 7">
    <name type="scientific">Vanrija pseudolonga</name>
    <dbReference type="NCBI Taxonomy" id="143232"/>
    <lineage>
        <taxon>Eukaryota</taxon>
        <taxon>Fungi</taxon>
        <taxon>Dikarya</taxon>
        <taxon>Basidiomycota</taxon>
        <taxon>Agaricomycotina</taxon>
        <taxon>Tremellomycetes</taxon>
        <taxon>Trichosporonales</taxon>
        <taxon>Trichosporonaceae</taxon>
        <taxon>Vanrija</taxon>
    </lineage>
</organism>
<keyword evidence="7" id="KW-1185">Reference proteome</keyword>
<keyword evidence="3" id="KW-0408">Iron</keyword>
<dbReference type="InterPro" id="IPR016084">
    <property type="entry name" value="Haem_Oase-like_multi-hlx"/>
</dbReference>
<dbReference type="PANTHER" id="PTHR10720:SF0">
    <property type="entry name" value="HEME OXYGENASE"/>
    <property type="match status" value="1"/>
</dbReference>
<dbReference type="SUPFAM" id="SSF48613">
    <property type="entry name" value="Heme oxygenase-like"/>
    <property type="match status" value="1"/>
</dbReference>
<keyword evidence="2" id="KW-0479">Metal-binding</keyword>
<dbReference type="CDD" id="cd19165">
    <property type="entry name" value="HemeO"/>
    <property type="match status" value="1"/>
</dbReference>
<dbReference type="InterPro" id="IPR002051">
    <property type="entry name" value="Haem_Oase"/>
</dbReference>
<dbReference type="GO" id="GO:0004392">
    <property type="term" value="F:heme oxygenase (decyclizing) activity"/>
    <property type="evidence" value="ECO:0007669"/>
    <property type="project" value="InterPro"/>
</dbReference>
<feature type="region of interest" description="Disordered" evidence="4">
    <location>
        <begin position="40"/>
        <end position="78"/>
    </location>
</feature>
<protein>
    <submittedName>
        <fullName evidence="6">Heme oxygenase</fullName>
    </submittedName>
</protein>
<evidence type="ECO:0000313" key="6">
    <source>
        <dbReference type="EMBL" id="WOO78572.1"/>
    </source>
</evidence>
<dbReference type="GeneID" id="87805368"/>
<dbReference type="GO" id="GO:0006788">
    <property type="term" value="P:heme oxidation"/>
    <property type="evidence" value="ECO:0007669"/>
    <property type="project" value="InterPro"/>
</dbReference>
<evidence type="ECO:0000256" key="2">
    <source>
        <dbReference type="ARBA" id="ARBA00022723"/>
    </source>
</evidence>
<evidence type="ECO:0000256" key="3">
    <source>
        <dbReference type="ARBA" id="ARBA00023004"/>
    </source>
</evidence>
<feature type="transmembrane region" description="Helical" evidence="5">
    <location>
        <begin position="406"/>
        <end position="427"/>
    </location>
</feature>